<dbReference type="CDD" id="cd00170">
    <property type="entry name" value="SEC14"/>
    <property type="match status" value="1"/>
</dbReference>
<dbReference type="Pfam" id="PF03765">
    <property type="entry name" value="CRAL_TRIO_N"/>
    <property type="match status" value="1"/>
</dbReference>
<dbReference type="SMART" id="SM00516">
    <property type="entry name" value="SEC14"/>
    <property type="match status" value="1"/>
</dbReference>
<accession>A0AAV6K3F3</accession>
<evidence type="ECO:0000256" key="3">
    <source>
        <dbReference type="ARBA" id="ARBA00007155"/>
    </source>
</evidence>
<dbReference type="SUPFAM" id="SSF52087">
    <property type="entry name" value="CRAL/TRIO domain"/>
    <property type="match status" value="1"/>
</dbReference>
<dbReference type="PROSITE" id="PS50191">
    <property type="entry name" value="CRAL_TRIO"/>
    <property type="match status" value="1"/>
</dbReference>
<feature type="compositionally biased region" description="Basic and acidic residues" evidence="10">
    <location>
        <begin position="20"/>
        <end position="61"/>
    </location>
</feature>
<dbReference type="Proteomes" id="UP000823749">
    <property type="component" value="Chromosome 6"/>
</dbReference>
<evidence type="ECO:0000259" key="11">
    <source>
        <dbReference type="PROSITE" id="PS50191"/>
    </source>
</evidence>
<dbReference type="GO" id="GO:0008289">
    <property type="term" value="F:lipid binding"/>
    <property type="evidence" value="ECO:0007669"/>
    <property type="project" value="UniProtKB-KW"/>
</dbReference>
<evidence type="ECO:0000259" key="12">
    <source>
        <dbReference type="PROSITE" id="PS50866"/>
    </source>
</evidence>
<evidence type="ECO:0000256" key="5">
    <source>
        <dbReference type="ARBA" id="ARBA00022490"/>
    </source>
</evidence>
<sequence>MAAEVTSEPSQVAEVVVPEKQQEYPPKDAKEVKFAEQPDDPKKDHEPKTGEELVEETKIDGEAGEASSSSTVIVRNGTFKEESYLLSELKEPEKKALIKLRSLLQDAILENTLFKDAKDNAQVAENAKSTQKQSEEGKNKGSATAKEGKEEEIHANETEGGTEAQKHGGEEKEDSVKKEGTQEEKPANTIDKGKVIMKPDHDGNEKENPPLTIEDISLWGVPLLPSKGDEGTDVILLKFLRAREFEVNEAFDMLRNTLQWRKKFKIDSVLDEDFGSDLDSAAYITGVDREGRPVCYNLYGVFGDEDIYNRTFGTEERREKFLRWRSQQMEKGIQKLNFKPDGVSSLVQINDLRNTPGPAWKELRLATKQAVGLLQDNYPELVARNIFINVPFWYYAFNALSSPFLTQRTKNKFVFARPARVTETLLRYVAVEEIPAHYGGFKRDNNSEFFFEDEVHEVTVKASSTESIEIPAPEVGTTLLWDLTVLGWEVNYKEEFVPDDEGSYTLIVQKGRKMGWQEGSILNSFTNREPGKVVLTIDNGSFKKKRVLYRFKTRTSSASSAVLVAA</sequence>
<keyword evidence="14" id="KW-1185">Reference proteome</keyword>
<dbReference type="InterPro" id="IPR044834">
    <property type="entry name" value="PATL"/>
</dbReference>
<feature type="domain" description="CRAL-TRIO" evidence="11">
    <location>
        <begin position="271"/>
        <end position="446"/>
    </location>
</feature>
<feature type="compositionally biased region" description="Basic and acidic residues" evidence="10">
    <location>
        <begin position="146"/>
        <end position="157"/>
    </location>
</feature>
<dbReference type="GO" id="GO:0016020">
    <property type="term" value="C:membrane"/>
    <property type="evidence" value="ECO:0007669"/>
    <property type="project" value="UniProtKB-SubCell"/>
</dbReference>
<evidence type="ECO:0000256" key="9">
    <source>
        <dbReference type="ARBA" id="ARBA00023306"/>
    </source>
</evidence>
<evidence type="ECO:0008006" key="15">
    <source>
        <dbReference type="Google" id="ProtNLM"/>
    </source>
</evidence>
<evidence type="ECO:0000256" key="6">
    <source>
        <dbReference type="ARBA" id="ARBA00022618"/>
    </source>
</evidence>
<dbReference type="PANTHER" id="PTHR45932">
    <property type="entry name" value="PATELLIN-1"/>
    <property type="match status" value="1"/>
</dbReference>
<dbReference type="PANTHER" id="PTHR45932:SF2">
    <property type="entry name" value="PATELLIN-4"/>
    <property type="match status" value="1"/>
</dbReference>
<organism evidence="13 14">
    <name type="scientific">Rhododendron griersonianum</name>
    <dbReference type="NCBI Taxonomy" id="479676"/>
    <lineage>
        <taxon>Eukaryota</taxon>
        <taxon>Viridiplantae</taxon>
        <taxon>Streptophyta</taxon>
        <taxon>Embryophyta</taxon>
        <taxon>Tracheophyta</taxon>
        <taxon>Spermatophyta</taxon>
        <taxon>Magnoliopsida</taxon>
        <taxon>eudicotyledons</taxon>
        <taxon>Gunneridae</taxon>
        <taxon>Pentapetalae</taxon>
        <taxon>asterids</taxon>
        <taxon>Ericales</taxon>
        <taxon>Ericaceae</taxon>
        <taxon>Ericoideae</taxon>
        <taxon>Rhodoreae</taxon>
        <taxon>Rhododendron</taxon>
    </lineage>
</organism>
<dbReference type="Gene3D" id="2.60.120.680">
    <property type="entry name" value="GOLD domain"/>
    <property type="match status" value="1"/>
</dbReference>
<protein>
    <recommendedName>
        <fullName evidence="15">Patellin-4</fullName>
    </recommendedName>
</protein>
<evidence type="ECO:0000256" key="8">
    <source>
        <dbReference type="ARBA" id="ARBA00023136"/>
    </source>
</evidence>
<dbReference type="SMART" id="SM01100">
    <property type="entry name" value="CRAL_TRIO_N"/>
    <property type="match status" value="1"/>
</dbReference>
<evidence type="ECO:0000256" key="4">
    <source>
        <dbReference type="ARBA" id="ARBA00022448"/>
    </source>
</evidence>
<name>A0AAV6K3F3_9ERIC</name>
<comment type="similarity">
    <text evidence="3">Belongs to the patellin family.</text>
</comment>
<comment type="subcellular location">
    <subcellularLocation>
        <location evidence="2">Cytoplasm</location>
    </subcellularLocation>
    <subcellularLocation>
        <location evidence="1">Membrane</location>
    </subcellularLocation>
</comment>
<evidence type="ECO:0000313" key="14">
    <source>
        <dbReference type="Proteomes" id="UP000823749"/>
    </source>
</evidence>
<dbReference type="InterPro" id="IPR056794">
    <property type="entry name" value="PATL1-6_C_GOLD"/>
</dbReference>
<dbReference type="AlphaFoldDB" id="A0AAV6K3F3"/>
<feature type="compositionally biased region" description="Basic and acidic residues" evidence="10">
    <location>
        <begin position="164"/>
        <end position="188"/>
    </location>
</feature>
<feature type="domain" description="GOLD" evidence="12">
    <location>
        <begin position="447"/>
        <end position="553"/>
    </location>
</feature>
<evidence type="ECO:0000313" key="13">
    <source>
        <dbReference type="EMBL" id="KAG5546887.1"/>
    </source>
</evidence>
<feature type="region of interest" description="Disordered" evidence="10">
    <location>
        <begin position="1"/>
        <end position="70"/>
    </location>
</feature>
<keyword evidence="6" id="KW-0132">Cell division</keyword>
<dbReference type="InterPro" id="IPR011074">
    <property type="entry name" value="CRAL/TRIO_N_dom"/>
</dbReference>
<dbReference type="Pfam" id="PF00650">
    <property type="entry name" value="CRAL_TRIO"/>
    <property type="match status" value="1"/>
</dbReference>
<dbReference type="PROSITE" id="PS50866">
    <property type="entry name" value="GOLD"/>
    <property type="match status" value="1"/>
</dbReference>
<evidence type="ECO:0000256" key="2">
    <source>
        <dbReference type="ARBA" id="ARBA00004496"/>
    </source>
</evidence>
<evidence type="ECO:0000256" key="1">
    <source>
        <dbReference type="ARBA" id="ARBA00004370"/>
    </source>
</evidence>
<keyword evidence="8" id="KW-0472">Membrane</keyword>
<keyword evidence="9" id="KW-0131">Cell cycle</keyword>
<proteinExistence type="inferred from homology"/>
<dbReference type="GO" id="GO:0051301">
    <property type="term" value="P:cell division"/>
    <property type="evidence" value="ECO:0007669"/>
    <property type="project" value="UniProtKB-KW"/>
</dbReference>
<evidence type="ECO:0000256" key="10">
    <source>
        <dbReference type="SAM" id="MobiDB-lite"/>
    </source>
</evidence>
<dbReference type="SUPFAM" id="SSF46938">
    <property type="entry name" value="CRAL/TRIO N-terminal domain"/>
    <property type="match status" value="1"/>
</dbReference>
<dbReference type="InterPro" id="IPR001251">
    <property type="entry name" value="CRAL-TRIO_dom"/>
</dbReference>
<dbReference type="InterPro" id="IPR036865">
    <property type="entry name" value="CRAL-TRIO_dom_sf"/>
</dbReference>
<reference evidence="13 14" key="1">
    <citation type="submission" date="2020-08" db="EMBL/GenBank/DDBJ databases">
        <title>Plant Genome Project.</title>
        <authorList>
            <person name="Zhang R.-G."/>
        </authorList>
    </citation>
    <scope>NUCLEOTIDE SEQUENCE [LARGE SCALE GENOMIC DNA]</scope>
    <source>
        <strain evidence="13">WSP0</strain>
        <tissue evidence="13">Leaf</tissue>
    </source>
</reference>
<dbReference type="EMBL" id="JACTNZ010000006">
    <property type="protein sequence ID" value="KAG5546887.1"/>
    <property type="molecule type" value="Genomic_DNA"/>
</dbReference>
<keyword evidence="4" id="KW-0813">Transport</keyword>
<dbReference type="InterPro" id="IPR009038">
    <property type="entry name" value="GOLD_dom"/>
</dbReference>
<dbReference type="Gene3D" id="3.40.525.10">
    <property type="entry name" value="CRAL-TRIO lipid binding domain"/>
    <property type="match status" value="1"/>
</dbReference>
<evidence type="ECO:0000256" key="7">
    <source>
        <dbReference type="ARBA" id="ARBA00023121"/>
    </source>
</evidence>
<keyword evidence="7" id="KW-0446">Lipid-binding</keyword>
<dbReference type="PRINTS" id="PR00180">
    <property type="entry name" value="CRETINALDHBP"/>
</dbReference>
<keyword evidence="5" id="KW-0963">Cytoplasm</keyword>
<dbReference type="GO" id="GO:0005737">
    <property type="term" value="C:cytoplasm"/>
    <property type="evidence" value="ECO:0007669"/>
    <property type="project" value="UniProtKB-SubCell"/>
</dbReference>
<dbReference type="InterPro" id="IPR036273">
    <property type="entry name" value="CRAL/TRIO_N_dom_sf"/>
</dbReference>
<feature type="region of interest" description="Disordered" evidence="10">
    <location>
        <begin position="114"/>
        <end position="188"/>
    </location>
</feature>
<comment type="caution">
    <text evidence="13">The sequence shown here is derived from an EMBL/GenBank/DDBJ whole genome shotgun (WGS) entry which is preliminary data.</text>
</comment>
<gene>
    <name evidence="13" type="ORF">RHGRI_018900</name>
</gene>
<dbReference type="Pfam" id="PF25099">
    <property type="entry name" value="GOLD_PATL1_C"/>
    <property type="match status" value="1"/>
</dbReference>